<dbReference type="PANTHER" id="PTHR47540">
    <property type="entry name" value="THIAMINE REPRESSIBLE GENES REGULATORY PROTEIN THI5"/>
    <property type="match status" value="1"/>
</dbReference>
<dbReference type="Proteomes" id="UP000193144">
    <property type="component" value="Unassembled WGS sequence"/>
</dbReference>
<keyword evidence="5" id="KW-0539">Nucleus</keyword>
<evidence type="ECO:0000256" key="6">
    <source>
        <dbReference type="SAM" id="MobiDB-lite"/>
    </source>
</evidence>
<dbReference type="SMART" id="SM00066">
    <property type="entry name" value="GAL4"/>
    <property type="match status" value="1"/>
</dbReference>
<evidence type="ECO:0000256" key="3">
    <source>
        <dbReference type="ARBA" id="ARBA00023125"/>
    </source>
</evidence>
<dbReference type="EMBL" id="MCFA01000269">
    <property type="protein sequence ID" value="ORX95830.1"/>
    <property type="molecule type" value="Genomic_DNA"/>
</dbReference>
<dbReference type="GO" id="GO:0000981">
    <property type="term" value="F:DNA-binding transcription factor activity, RNA polymerase II-specific"/>
    <property type="evidence" value="ECO:0007669"/>
    <property type="project" value="InterPro"/>
</dbReference>
<dbReference type="GO" id="GO:0008270">
    <property type="term" value="F:zinc ion binding"/>
    <property type="evidence" value="ECO:0007669"/>
    <property type="project" value="InterPro"/>
</dbReference>
<comment type="subcellular location">
    <subcellularLocation>
        <location evidence="1">Nucleus</location>
    </subcellularLocation>
</comment>
<dbReference type="InterPro" id="IPR036864">
    <property type="entry name" value="Zn2-C6_fun-type_DNA-bd_sf"/>
</dbReference>
<keyword evidence="3" id="KW-0238">DNA-binding</keyword>
<evidence type="ECO:0000256" key="1">
    <source>
        <dbReference type="ARBA" id="ARBA00004123"/>
    </source>
</evidence>
<name>A0A1Y1YCS5_9PLEO</name>
<dbReference type="PANTHER" id="PTHR47540:SF2">
    <property type="entry name" value="ZN(II)2CYS6 TRANSCRIPTION FACTOR (EUROFUNG)"/>
    <property type="match status" value="1"/>
</dbReference>
<feature type="region of interest" description="Disordered" evidence="6">
    <location>
        <begin position="66"/>
        <end position="94"/>
    </location>
</feature>
<dbReference type="SUPFAM" id="SSF57701">
    <property type="entry name" value="Zn2/Cys6 DNA-binding domain"/>
    <property type="match status" value="1"/>
</dbReference>
<dbReference type="PROSITE" id="PS00463">
    <property type="entry name" value="ZN2_CY6_FUNGAL_1"/>
    <property type="match status" value="1"/>
</dbReference>
<keyword evidence="2" id="KW-0805">Transcription regulation</keyword>
<dbReference type="Gene3D" id="4.10.240.10">
    <property type="entry name" value="Zn(2)-C6 fungal-type DNA-binding domain"/>
    <property type="match status" value="1"/>
</dbReference>
<keyword evidence="4" id="KW-0804">Transcription</keyword>
<reference evidence="8 9" key="1">
    <citation type="submission" date="2016-07" db="EMBL/GenBank/DDBJ databases">
        <title>Pervasive Adenine N6-methylation of Active Genes in Fungi.</title>
        <authorList>
            <consortium name="DOE Joint Genome Institute"/>
            <person name="Mondo S.J."/>
            <person name="Dannebaum R.O."/>
            <person name="Kuo R.C."/>
            <person name="Labutti K."/>
            <person name="Haridas S."/>
            <person name="Kuo A."/>
            <person name="Salamov A."/>
            <person name="Ahrendt S.R."/>
            <person name="Lipzen A."/>
            <person name="Sullivan W."/>
            <person name="Andreopoulos W.B."/>
            <person name="Clum A."/>
            <person name="Lindquist E."/>
            <person name="Daum C."/>
            <person name="Ramamoorthy G.K."/>
            <person name="Gryganskyi A."/>
            <person name="Culley D."/>
            <person name="Magnuson J.K."/>
            <person name="James T.Y."/>
            <person name="O'Malley M.A."/>
            <person name="Stajich J.E."/>
            <person name="Spatafora J.W."/>
            <person name="Visel A."/>
            <person name="Grigoriev I.V."/>
        </authorList>
    </citation>
    <scope>NUCLEOTIDE SEQUENCE [LARGE SCALE GENOMIC DNA]</scope>
    <source>
        <strain evidence="8 9">CBS 115471</strain>
    </source>
</reference>
<dbReference type="CDD" id="cd00067">
    <property type="entry name" value="GAL4"/>
    <property type="match status" value="1"/>
</dbReference>
<dbReference type="PROSITE" id="PS50048">
    <property type="entry name" value="ZN2_CY6_FUNGAL_2"/>
    <property type="match status" value="1"/>
</dbReference>
<evidence type="ECO:0000256" key="2">
    <source>
        <dbReference type="ARBA" id="ARBA00023015"/>
    </source>
</evidence>
<evidence type="ECO:0000256" key="5">
    <source>
        <dbReference type="ARBA" id="ARBA00023242"/>
    </source>
</evidence>
<dbReference type="GO" id="GO:0043565">
    <property type="term" value="F:sequence-specific DNA binding"/>
    <property type="evidence" value="ECO:0007669"/>
    <property type="project" value="TreeGrafter"/>
</dbReference>
<gene>
    <name evidence="8" type="ORF">BCR34DRAFT_607833</name>
</gene>
<dbReference type="OrthoDB" id="2943660at2759"/>
<feature type="domain" description="Zn(2)-C6 fungal-type" evidence="7">
    <location>
        <begin position="38"/>
        <end position="67"/>
    </location>
</feature>
<dbReference type="InterPro" id="IPR051711">
    <property type="entry name" value="Stress_Response_Reg"/>
</dbReference>
<feature type="compositionally biased region" description="Polar residues" evidence="6">
    <location>
        <begin position="18"/>
        <end position="27"/>
    </location>
</feature>
<sequence length="378" mass="40979">MSGTRSSRRPEIPGNLMTKWQSTTTGSGKPLARRPPTACHACRRAKVRCDGLRSCSNCTSRAIACTYPKNGSNGRPNDGTPRPIDAQESSDQRGMGDALTVSIMDMATHHQIDDMIPWDSGLGQDLDWESTDLNMNASTKGLMFPVGNGEFHPHDLHISGAEIFNPLQSPESQDPTQSMSGMSTAMISTIMDVARPSDRVPTASRCQCQAQLASLGPQIDTAMKEMVLDQIFKVTQKVVDGCHDTVNCTACGLGCTDLISMMAVLQQTEPCFRYISKADQTSAITTTLGGHAISISDPKLRAMLVMNLIQQAEMDLDAISARGQRMLQALCPSTALAQANIRYLETAIQEFRDALQSIAMVVDRTSTGPERPSLLHCQ</sequence>
<accession>A0A1Y1YCS5</accession>
<dbReference type="InterPro" id="IPR001138">
    <property type="entry name" value="Zn2Cys6_DnaBD"/>
</dbReference>
<comment type="caution">
    <text evidence="8">The sequence shown here is derived from an EMBL/GenBank/DDBJ whole genome shotgun (WGS) entry which is preliminary data.</text>
</comment>
<protein>
    <recommendedName>
        <fullName evidence="7">Zn(2)-C6 fungal-type domain-containing protein</fullName>
    </recommendedName>
</protein>
<dbReference type="GO" id="GO:0005634">
    <property type="term" value="C:nucleus"/>
    <property type="evidence" value="ECO:0007669"/>
    <property type="project" value="UniProtKB-SubCell"/>
</dbReference>
<evidence type="ECO:0000313" key="9">
    <source>
        <dbReference type="Proteomes" id="UP000193144"/>
    </source>
</evidence>
<feature type="region of interest" description="Disordered" evidence="6">
    <location>
        <begin position="1"/>
        <end position="37"/>
    </location>
</feature>
<keyword evidence="9" id="KW-1185">Reference proteome</keyword>
<evidence type="ECO:0000313" key="8">
    <source>
        <dbReference type="EMBL" id="ORX95830.1"/>
    </source>
</evidence>
<dbReference type="AlphaFoldDB" id="A0A1Y1YCS5"/>
<evidence type="ECO:0000256" key="4">
    <source>
        <dbReference type="ARBA" id="ARBA00023163"/>
    </source>
</evidence>
<dbReference type="GO" id="GO:0045944">
    <property type="term" value="P:positive regulation of transcription by RNA polymerase II"/>
    <property type="evidence" value="ECO:0007669"/>
    <property type="project" value="TreeGrafter"/>
</dbReference>
<evidence type="ECO:0000259" key="7">
    <source>
        <dbReference type="PROSITE" id="PS50048"/>
    </source>
</evidence>
<dbReference type="Pfam" id="PF00172">
    <property type="entry name" value="Zn_clus"/>
    <property type="match status" value="1"/>
</dbReference>
<proteinExistence type="predicted"/>
<organism evidence="8 9">
    <name type="scientific">Clohesyomyces aquaticus</name>
    <dbReference type="NCBI Taxonomy" id="1231657"/>
    <lineage>
        <taxon>Eukaryota</taxon>
        <taxon>Fungi</taxon>
        <taxon>Dikarya</taxon>
        <taxon>Ascomycota</taxon>
        <taxon>Pezizomycotina</taxon>
        <taxon>Dothideomycetes</taxon>
        <taxon>Pleosporomycetidae</taxon>
        <taxon>Pleosporales</taxon>
        <taxon>Lindgomycetaceae</taxon>
        <taxon>Clohesyomyces</taxon>
    </lineage>
</organism>